<organism evidence="6 7">
    <name type="scientific">Manganibacter manganicus</name>
    <dbReference type="NCBI Taxonomy" id="1873176"/>
    <lineage>
        <taxon>Bacteria</taxon>
        <taxon>Pseudomonadati</taxon>
        <taxon>Pseudomonadota</taxon>
        <taxon>Alphaproteobacteria</taxon>
        <taxon>Hyphomicrobiales</taxon>
        <taxon>Phyllobacteriaceae</taxon>
        <taxon>Manganibacter</taxon>
    </lineage>
</organism>
<dbReference type="Pfam" id="PF01614">
    <property type="entry name" value="IclR_C"/>
    <property type="match status" value="1"/>
</dbReference>
<keyword evidence="3" id="KW-0804">Transcription</keyword>
<dbReference type="InterPro" id="IPR036388">
    <property type="entry name" value="WH-like_DNA-bd_sf"/>
</dbReference>
<dbReference type="Proteomes" id="UP000191905">
    <property type="component" value="Unassembled WGS sequence"/>
</dbReference>
<dbReference type="GO" id="GO:0003700">
    <property type="term" value="F:DNA-binding transcription factor activity"/>
    <property type="evidence" value="ECO:0007669"/>
    <property type="project" value="TreeGrafter"/>
</dbReference>
<dbReference type="InterPro" id="IPR036390">
    <property type="entry name" value="WH_DNA-bd_sf"/>
</dbReference>
<proteinExistence type="predicted"/>
<dbReference type="Pfam" id="PF09339">
    <property type="entry name" value="HTH_IclR"/>
    <property type="match status" value="1"/>
</dbReference>
<dbReference type="PANTHER" id="PTHR30136:SF24">
    <property type="entry name" value="HTH-TYPE TRANSCRIPTIONAL REPRESSOR ALLR"/>
    <property type="match status" value="1"/>
</dbReference>
<name>A0A1V8RLK6_9HYPH</name>
<reference evidence="6 7" key="1">
    <citation type="journal article" date="2016" name="Int. J. Syst. Evol. Microbiol.">
        <title>Pseudaminobacter manganicus sp. nov., isolated from sludge of a manganese mine.</title>
        <authorList>
            <person name="Li J."/>
            <person name="Huang J."/>
            <person name="Liao S."/>
            <person name="Wang G."/>
        </authorList>
    </citation>
    <scope>NUCLEOTIDE SEQUENCE [LARGE SCALE GENOMIC DNA]</scope>
    <source>
        <strain evidence="6 7">JH-7</strain>
    </source>
</reference>
<protein>
    <recommendedName>
        <fullName evidence="8">IclR family transcriptional regulator</fullName>
    </recommendedName>
</protein>
<evidence type="ECO:0008006" key="8">
    <source>
        <dbReference type="Google" id="ProtNLM"/>
    </source>
</evidence>
<dbReference type="InterPro" id="IPR029016">
    <property type="entry name" value="GAF-like_dom_sf"/>
</dbReference>
<dbReference type="Gene3D" id="1.10.10.10">
    <property type="entry name" value="Winged helix-like DNA-binding domain superfamily/Winged helix DNA-binding domain"/>
    <property type="match status" value="1"/>
</dbReference>
<sequence>MSLKSLETAVGVLATFIQSDATRSVTEIVEETGLKKSHVSKILKTFREAGLLEQDPVTMRYAVGMGLFVLGSRFAARQAMAREALPIMRQLVDDTSHSATLSILYETSIMHLMAVEGPLYIDGRWRVGTLRPIHATAAGKVLLANMQPPAREGLLARVTLKAFTPLTITDPAALSAQLMDIGKTGFALTRGESAPGLSAISVPIFAENSKVVSALSIIMPDQLFDEEKIAAVRERMFSAARSLSLKLGAPTYPFGGMS</sequence>
<evidence type="ECO:0000256" key="2">
    <source>
        <dbReference type="ARBA" id="ARBA00023125"/>
    </source>
</evidence>
<dbReference type="InterPro" id="IPR050707">
    <property type="entry name" value="HTH_MetabolicPath_Reg"/>
</dbReference>
<evidence type="ECO:0000259" key="4">
    <source>
        <dbReference type="PROSITE" id="PS51077"/>
    </source>
</evidence>
<gene>
    <name evidence="6" type="ORF">BFN67_22835</name>
</gene>
<keyword evidence="1" id="KW-0805">Transcription regulation</keyword>
<keyword evidence="2" id="KW-0238">DNA-binding</keyword>
<evidence type="ECO:0000313" key="6">
    <source>
        <dbReference type="EMBL" id="OQM74082.1"/>
    </source>
</evidence>
<dbReference type="SUPFAM" id="SSF55781">
    <property type="entry name" value="GAF domain-like"/>
    <property type="match status" value="1"/>
</dbReference>
<dbReference type="GO" id="GO:0003677">
    <property type="term" value="F:DNA binding"/>
    <property type="evidence" value="ECO:0007669"/>
    <property type="project" value="UniProtKB-KW"/>
</dbReference>
<dbReference type="AlphaFoldDB" id="A0A1V8RLK6"/>
<feature type="domain" description="HTH iclR-type" evidence="4">
    <location>
        <begin position="3"/>
        <end position="65"/>
    </location>
</feature>
<dbReference type="RefSeq" id="WP_080921091.1">
    <property type="nucleotide sequence ID" value="NZ_MDET01000041.1"/>
</dbReference>
<evidence type="ECO:0000313" key="7">
    <source>
        <dbReference type="Proteomes" id="UP000191905"/>
    </source>
</evidence>
<keyword evidence="7" id="KW-1185">Reference proteome</keyword>
<dbReference type="SMART" id="SM00346">
    <property type="entry name" value="HTH_ICLR"/>
    <property type="match status" value="1"/>
</dbReference>
<evidence type="ECO:0000259" key="5">
    <source>
        <dbReference type="PROSITE" id="PS51078"/>
    </source>
</evidence>
<accession>A0A1V8RLK6</accession>
<dbReference type="InterPro" id="IPR005471">
    <property type="entry name" value="Tscrpt_reg_IclR_N"/>
</dbReference>
<dbReference type="STRING" id="1873176.BFN67_22835"/>
<dbReference type="SUPFAM" id="SSF46785">
    <property type="entry name" value="Winged helix' DNA-binding domain"/>
    <property type="match status" value="1"/>
</dbReference>
<comment type="caution">
    <text evidence="6">The sequence shown here is derived from an EMBL/GenBank/DDBJ whole genome shotgun (WGS) entry which is preliminary data.</text>
</comment>
<dbReference type="OrthoDB" id="6057486at2"/>
<dbReference type="PANTHER" id="PTHR30136">
    <property type="entry name" value="HELIX-TURN-HELIX TRANSCRIPTIONAL REGULATOR, ICLR FAMILY"/>
    <property type="match status" value="1"/>
</dbReference>
<dbReference type="Gene3D" id="3.30.450.40">
    <property type="match status" value="1"/>
</dbReference>
<dbReference type="InterPro" id="IPR014757">
    <property type="entry name" value="Tscrpt_reg_IclR_C"/>
</dbReference>
<evidence type="ECO:0000256" key="1">
    <source>
        <dbReference type="ARBA" id="ARBA00023015"/>
    </source>
</evidence>
<feature type="domain" description="IclR-ED" evidence="5">
    <location>
        <begin position="66"/>
        <end position="249"/>
    </location>
</feature>
<dbReference type="PROSITE" id="PS51078">
    <property type="entry name" value="ICLR_ED"/>
    <property type="match status" value="1"/>
</dbReference>
<dbReference type="EMBL" id="MDET01000041">
    <property type="protein sequence ID" value="OQM74082.1"/>
    <property type="molecule type" value="Genomic_DNA"/>
</dbReference>
<evidence type="ECO:0000256" key="3">
    <source>
        <dbReference type="ARBA" id="ARBA00023163"/>
    </source>
</evidence>
<dbReference type="GO" id="GO:0045892">
    <property type="term" value="P:negative regulation of DNA-templated transcription"/>
    <property type="evidence" value="ECO:0007669"/>
    <property type="project" value="TreeGrafter"/>
</dbReference>
<dbReference type="PROSITE" id="PS51077">
    <property type="entry name" value="HTH_ICLR"/>
    <property type="match status" value="1"/>
</dbReference>